<dbReference type="PRINTS" id="PR01012">
    <property type="entry name" value="NRPEPTIDEYR"/>
</dbReference>
<dbReference type="STRING" id="283909.R7T5H2"/>
<evidence type="ECO:0000256" key="7">
    <source>
        <dbReference type="ARBA" id="ARBA00023170"/>
    </source>
</evidence>
<dbReference type="PANTHER" id="PTHR24235:SF29">
    <property type="entry name" value="GH23382P"/>
    <property type="match status" value="1"/>
</dbReference>
<evidence type="ECO:0000256" key="9">
    <source>
        <dbReference type="SAM" id="Phobius"/>
    </source>
</evidence>
<evidence type="ECO:0000256" key="5">
    <source>
        <dbReference type="ARBA" id="ARBA00023040"/>
    </source>
</evidence>
<name>R7T5H2_CAPTE</name>
<keyword evidence="7" id="KW-0675">Receptor</keyword>
<feature type="transmembrane region" description="Helical" evidence="9">
    <location>
        <begin position="117"/>
        <end position="141"/>
    </location>
</feature>
<dbReference type="PROSITE" id="PS50262">
    <property type="entry name" value="G_PROTEIN_RECEP_F1_2"/>
    <property type="match status" value="1"/>
</dbReference>
<keyword evidence="3 9" id="KW-0812">Transmembrane</keyword>
<dbReference type="Proteomes" id="UP000014760">
    <property type="component" value="Unassembled WGS sequence"/>
</dbReference>
<organism evidence="11">
    <name type="scientific">Capitella teleta</name>
    <name type="common">Polychaete worm</name>
    <dbReference type="NCBI Taxonomy" id="283909"/>
    <lineage>
        <taxon>Eukaryota</taxon>
        <taxon>Metazoa</taxon>
        <taxon>Spiralia</taxon>
        <taxon>Lophotrochozoa</taxon>
        <taxon>Annelida</taxon>
        <taxon>Polychaeta</taxon>
        <taxon>Sedentaria</taxon>
        <taxon>Scolecida</taxon>
        <taxon>Capitellidae</taxon>
        <taxon>Capitella</taxon>
    </lineage>
</organism>
<evidence type="ECO:0000259" key="10">
    <source>
        <dbReference type="PROSITE" id="PS50262"/>
    </source>
</evidence>
<feature type="domain" description="G-protein coupled receptors family 1 profile" evidence="10">
    <location>
        <begin position="58"/>
        <end position="318"/>
    </location>
</feature>
<dbReference type="SUPFAM" id="SSF81321">
    <property type="entry name" value="Family A G protein-coupled receptor-like"/>
    <property type="match status" value="1"/>
</dbReference>
<dbReference type="PANTHER" id="PTHR24235">
    <property type="entry name" value="NEUROPEPTIDE Y RECEPTOR"/>
    <property type="match status" value="1"/>
</dbReference>
<feature type="transmembrane region" description="Helical" evidence="9">
    <location>
        <begin position="203"/>
        <end position="224"/>
    </location>
</feature>
<feature type="transmembrane region" description="Helical" evidence="9">
    <location>
        <begin position="153"/>
        <end position="176"/>
    </location>
</feature>
<evidence type="ECO:0000256" key="2">
    <source>
        <dbReference type="ARBA" id="ARBA00010663"/>
    </source>
</evidence>
<comment type="subcellular location">
    <subcellularLocation>
        <location evidence="1">Membrane</location>
        <topology evidence="1">Multi-pass membrane protein</topology>
    </subcellularLocation>
</comment>
<reference evidence="12" key="3">
    <citation type="submission" date="2015-06" db="UniProtKB">
        <authorList>
            <consortium name="EnsemblMetazoa"/>
        </authorList>
    </citation>
    <scope>IDENTIFICATION</scope>
</reference>
<dbReference type="InterPro" id="IPR000611">
    <property type="entry name" value="NPY_rcpt"/>
</dbReference>
<sequence length="396" mass="44868">MDLPSLTTLAVSTSTNTSVNNTLLPSATDVPDFLIERTWLKAMLISLYCIIFTLGCTGNCLVVYVVIRNKSMQTITNIFITNLAISDVMMCLLAVPFTPLSGLLQNWVFGEALCHIVPMTLGVSVHVSTLTSTAIAIDRYFVIVHPFKPRMKVFMCLLLIVSIWIISVSISLPLAIYQKVSWVQHEDAFICHEEWPKDTARQFFTVTSLILQYIVPCSIITFCYTKVSMKLHIRARTRIGTGTRTANRDELEMKRKRRTNKMLIAMVAIFVVCWLPLNLTHLTIEYKKKLPEGRYFLFVFFIAHVIAMSSTIYNPFLYAWMNENFKKEFKQVIPCLFRGGSGHLNGNASQYTTVDTQNTLVNRSPPKDRNGCGNETKALYDKEQGKVKLSVDNADT</sequence>
<keyword evidence="8" id="KW-0807">Transducer</keyword>
<dbReference type="GO" id="GO:0004983">
    <property type="term" value="F:neuropeptide Y receptor activity"/>
    <property type="evidence" value="ECO:0007669"/>
    <property type="project" value="InterPro"/>
</dbReference>
<keyword evidence="13" id="KW-1185">Reference proteome</keyword>
<dbReference type="FunCoup" id="R7T5H2">
    <property type="interactions" value="53"/>
</dbReference>
<evidence type="ECO:0000256" key="8">
    <source>
        <dbReference type="ARBA" id="ARBA00023224"/>
    </source>
</evidence>
<dbReference type="InterPro" id="IPR017452">
    <property type="entry name" value="GPCR_Rhodpsn_7TM"/>
</dbReference>
<dbReference type="HOGENOM" id="CLU_009579_6_1_1"/>
<feature type="transmembrane region" description="Helical" evidence="9">
    <location>
        <begin position="45"/>
        <end position="67"/>
    </location>
</feature>
<dbReference type="EMBL" id="AMQN01015320">
    <property type="status" value="NOT_ANNOTATED_CDS"/>
    <property type="molecule type" value="Genomic_DNA"/>
</dbReference>
<protein>
    <recommendedName>
        <fullName evidence="10">G-protein coupled receptors family 1 profile domain-containing protein</fullName>
    </recommendedName>
</protein>
<reference evidence="13" key="1">
    <citation type="submission" date="2012-12" db="EMBL/GenBank/DDBJ databases">
        <authorList>
            <person name="Hellsten U."/>
            <person name="Grimwood J."/>
            <person name="Chapman J.A."/>
            <person name="Shapiro H."/>
            <person name="Aerts A."/>
            <person name="Otillar R.P."/>
            <person name="Terry A.Y."/>
            <person name="Boore J.L."/>
            <person name="Simakov O."/>
            <person name="Marletaz F."/>
            <person name="Cho S.-J."/>
            <person name="Edsinger-Gonzales E."/>
            <person name="Havlak P."/>
            <person name="Kuo D.-H."/>
            <person name="Larsson T."/>
            <person name="Lv J."/>
            <person name="Arendt D."/>
            <person name="Savage R."/>
            <person name="Osoegawa K."/>
            <person name="de Jong P."/>
            <person name="Lindberg D.R."/>
            <person name="Seaver E.C."/>
            <person name="Weisblat D.A."/>
            <person name="Putnam N.H."/>
            <person name="Grigoriev I.V."/>
            <person name="Rokhsar D.S."/>
        </authorList>
    </citation>
    <scope>NUCLEOTIDE SEQUENCE</scope>
    <source>
        <strain evidence="13">I ESC-2004</strain>
    </source>
</reference>
<evidence type="ECO:0000256" key="1">
    <source>
        <dbReference type="ARBA" id="ARBA00004141"/>
    </source>
</evidence>
<accession>R7T5H2</accession>
<dbReference type="PRINTS" id="PR00237">
    <property type="entry name" value="GPCRRHODOPSN"/>
</dbReference>
<keyword evidence="4 9" id="KW-1133">Transmembrane helix</keyword>
<dbReference type="GO" id="GO:0043005">
    <property type="term" value="C:neuron projection"/>
    <property type="evidence" value="ECO:0007669"/>
    <property type="project" value="TreeGrafter"/>
</dbReference>
<reference evidence="11 13" key="2">
    <citation type="journal article" date="2013" name="Nature">
        <title>Insights into bilaterian evolution from three spiralian genomes.</title>
        <authorList>
            <person name="Simakov O."/>
            <person name="Marletaz F."/>
            <person name="Cho S.J."/>
            <person name="Edsinger-Gonzales E."/>
            <person name="Havlak P."/>
            <person name="Hellsten U."/>
            <person name="Kuo D.H."/>
            <person name="Larsson T."/>
            <person name="Lv J."/>
            <person name="Arendt D."/>
            <person name="Savage R."/>
            <person name="Osoegawa K."/>
            <person name="de Jong P."/>
            <person name="Grimwood J."/>
            <person name="Chapman J.A."/>
            <person name="Shapiro H."/>
            <person name="Aerts A."/>
            <person name="Otillar R.P."/>
            <person name="Terry A.Y."/>
            <person name="Boore J.L."/>
            <person name="Grigoriev I.V."/>
            <person name="Lindberg D.R."/>
            <person name="Seaver E.C."/>
            <person name="Weisblat D.A."/>
            <person name="Putnam N.H."/>
            <person name="Rokhsar D.S."/>
        </authorList>
    </citation>
    <scope>NUCLEOTIDE SEQUENCE</scope>
    <source>
        <strain evidence="11 13">I ESC-2004</strain>
    </source>
</reference>
<dbReference type="SMART" id="SM01381">
    <property type="entry name" value="7TM_GPCR_Srsx"/>
    <property type="match status" value="1"/>
</dbReference>
<dbReference type="OMA" id="PRMKIET"/>
<gene>
    <name evidence="11" type="ORF">CAPTEDRAFT_95681</name>
</gene>
<dbReference type="EMBL" id="KB311793">
    <property type="protein sequence ID" value="ELT88594.1"/>
    <property type="molecule type" value="Genomic_DNA"/>
</dbReference>
<dbReference type="CDD" id="cd15203">
    <property type="entry name" value="7tmA_NPYR-like"/>
    <property type="match status" value="1"/>
</dbReference>
<dbReference type="Pfam" id="PF00001">
    <property type="entry name" value="7tm_1"/>
    <property type="match status" value="1"/>
</dbReference>
<dbReference type="OrthoDB" id="9046662at2759"/>
<evidence type="ECO:0000256" key="4">
    <source>
        <dbReference type="ARBA" id="ARBA00022989"/>
    </source>
</evidence>
<evidence type="ECO:0000256" key="3">
    <source>
        <dbReference type="ARBA" id="ARBA00022692"/>
    </source>
</evidence>
<dbReference type="GO" id="GO:0005886">
    <property type="term" value="C:plasma membrane"/>
    <property type="evidence" value="ECO:0007669"/>
    <property type="project" value="TreeGrafter"/>
</dbReference>
<comment type="similarity">
    <text evidence="2">Belongs to the G-protein coupled receptor 1 family.</text>
</comment>
<feature type="transmembrane region" description="Helical" evidence="9">
    <location>
        <begin position="263"/>
        <end position="284"/>
    </location>
</feature>
<evidence type="ECO:0000313" key="13">
    <source>
        <dbReference type="Proteomes" id="UP000014760"/>
    </source>
</evidence>
<evidence type="ECO:0000313" key="12">
    <source>
        <dbReference type="EnsemblMetazoa" id="CapteP95681"/>
    </source>
</evidence>
<keyword evidence="5" id="KW-0297">G-protein coupled receptor</keyword>
<proteinExistence type="inferred from homology"/>
<evidence type="ECO:0000313" key="11">
    <source>
        <dbReference type="EMBL" id="ELT88594.1"/>
    </source>
</evidence>
<dbReference type="Gene3D" id="1.20.1070.10">
    <property type="entry name" value="Rhodopsin 7-helix transmembrane proteins"/>
    <property type="match status" value="1"/>
</dbReference>
<dbReference type="EnsemblMetazoa" id="CapteT95681">
    <property type="protein sequence ID" value="CapteP95681"/>
    <property type="gene ID" value="CapteG95681"/>
</dbReference>
<evidence type="ECO:0000256" key="6">
    <source>
        <dbReference type="ARBA" id="ARBA00023136"/>
    </source>
</evidence>
<dbReference type="AlphaFoldDB" id="R7T5H2"/>
<feature type="transmembrane region" description="Helical" evidence="9">
    <location>
        <begin position="296"/>
        <end position="320"/>
    </location>
</feature>
<feature type="transmembrane region" description="Helical" evidence="9">
    <location>
        <begin position="79"/>
        <end position="97"/>
    </location>
</feature>
<dbReference type="InterPro" id="IPR000276">
    <property type="entry name" value="GPCR_Rhodpsn"/>
</dbReference>
<dbReference type="GO" id="GO:0042923">
    <property type="term" value="F:neuropeptide binding"/>
    <property type="evidence" value="ECO:0007669"/>
    <property type="project" value="TreeGrafter"/>
</dbReference>
<keyword evidence="6 9" id="KW-0472">Membrane</keyword>